<protein>
    <recommendedName>
        <fullName evidence="4">Glutaredoxin domain-containing protein</fullName>
    </recommendedName>
</protein>
<feature type="domain" description="Glutaredoxin" evidence="4">
    <location>
        <begin position="87"/>
        <end position="143"/>
    </location>
</feature>
<dbReference type="PANTHER" id="PTHR45694">
    <property type="entry name" value="GLUTAREDOXIN 2"/>
    <property type="match status" value="1"/>
</dbReference>
<dbReference type="EMBL" id="JAATIQ010000020">
    <property type="protein sequence ID" value="KAF4399894.1"/>
    <property type="molecule type" value="Genomic_DNA"/>
</dbReference>
<keyword evidence="6" id="KW-1185">Reference proteome</keyword>
<dbReference type="SUPFAM" id="SSF52833">
    <property type="entry name" value="Thioredoxin-like"/>
    <property type="match status" value="1"/>
</dbReference>
<feature type="compositionally biased region" description="Basic and acidic residues" evidence="3">
    <location>
        <begin position="67"/>
        <end position="76"/>
    </location>
</feature>
<dbReference type="PANTHER" id="PTHR45694:SF14">
    <property type="entry name" value="GLUTAREDOXIN-C2"/>
    <property type="match status" value="1"/>
</dbReference>
<dbReference type="InterPro" id="IPR011767">
    <property type="entry name" value="GLR_AS"/>
</dbReference>
<keyword evidence="1" id="KW-1015">Disulfide bond</keyword>
<feature type="compositionally biased region" description="Basic residues" evidence="3">
    <location>
        <begin position="45"/>
        <end position="66"/>
    </location>
</feature>
<dbReference type="InterPro" id="IPR014025">
    <property type="entry name" value="Glutaredoxin_subgr"/>
</dbReference>
<dbReference type="GO" id="GO:0015038">
    <property type="term" value="F:glutathione disulfide oxidoreductase activity"/>
    <property type="evidence" value="ECO:0007669"/>
    <property type="project" value="TreeGrafter"/>
</dbReference>
<dbReference type="GO" id="GO:0034599">
    <property type="term" value="P:cellular response to oxidative stress"/>
    <property type="evidence" value="ECO:0007669"/>
    <property type="project" value="TreeGrafter"/>
</dbReference>
<accession>A0A7J6HX74</accession>
<gene>
    <name evidence="5" type="ORF">G4B88_021108</name>
</gene>
<dbReference type="InterPro" id="IPR002109">
    <property type="entry name" value="Glutaredoxin"/>
</dbReference>
<sequence length="161" mass="18175">MGPDKEKGQAQNEKLADSICLLMMDGSDRFFRTSEPTITRSNRSTYRRKKSRINRGPKDQKRKKEKKKDQRKMALAKAKELVSSNPVVVFSKSYCPFCVTVKQLLTQLGATFKAIELDNESDGAQIQSALAEWTGQRTVPNLVLSLKALPRKEAELLKSVE</sequence>
<evidence type="ECO:0000256" key="2">
    <source>
        <dbReference type="ARBA" id="ARBA00023284"/>
    </source>
</evidence>
<dbReference type="PROSITE" id="PS51354">
    <property type="entry name" value="GLUTAREDOXIN_2"/>
    <property type="match status" value="1"/>
</dbReference>
<organism evidence="5 6">
    <name type="scientific">Cannabis sativa</name>
    <name type="common">Hemp</name>
    <name type="synonym">Marijuana</name>
    <dbReference type="NCBI Taxonomy" id="3483"/>
    <lineage>
        <taxon>Eukaryota</taxon>
        <taxon>Viridiplantae</taxon>
        <taxon>Streptophyta</taxon>
        <taxon>Embryophyta</taxon>
        <taxon>Tracheophyta</taxon>
        <taxon>Spermatophyta</taxon>
        <taxon>Magnoliopsida</taxon>
        <taxon>eudicotyledons</taxon>
        <taxon>Gunneridae</taxon>
        <taxon>Pentapetalae</taxon>
        <taxon>rosids</taxon>
        <taxon>fabids</taxon>
        <taxon>Rosales</taxon>
        <taxon>Cannabaceae</taxon>
        <taxon>Cannabis</taxon>
    </lineage>
</organism>
<evidence type="ECO:0000313" key="5">
    <source>
        <dbReference type="EMBL" id="KAF4399894.1"/>
    </source>
</evidence>
<feature type="compositionally biased region" description="Polar residues" evidence="3">
    <location>
        <begin position="34"/>
        <end position="44"/>
    </location>
</feature>
<dbReference type="AlphaFoldDB" id="A0A7J6HX74"/>
<keyword evidence="2" id="KW-0676">Redox-active center</keyword>
<dbReference type="PROSITE" id="PS00195">
    <property type="entry name" value="GLUTAREDOXIN_1"/>
    <property type="match status" value="1"/>
</dbReference>
<comment type="caution">
    <text evidence="5">The sequence shown here is derived from an EMBL/GenBank/DDBJ whole genome shotgun (WGS) entry which is preliminary data.</text>
</comment>
<feature type="region of interest" description="Disordered" evidence="3">
    <location>
        <begin position="32"/>
        <end position="76"/>
    </location>
</feature>
<evidence type="ECO:0000313" key="6">
    <source>
        <dbReference type="Proteomes" id="UP000583929"/>
    </source>
</evidence>
<evidence type="ECO:0000256" key="1">
    <source>
        <dbReference type="ARBA" id="ARBA00023157"/>
    </source>
</evidence>
<name>A0A7J6HX74_CANSA</name>
<evidence type="ECO:0000256" key="3">
    <source>
        <dbReference type="SAM" id="MobiDB-lite"/>
    </source>
</evidence>
<dbReference type="Gene3D" id="3.40.30.10">
    <property type="entry name" value="Glutaredoxin"/>
    <property type="match status" value="1"/>
</dbReference>
<proteinExistence type="predicted"/>
<evidence type="ECO:0000259" key="4">
    <source>
        <dbReference type="Pfam" id="PF00462"/>
    </source>
</evidence>
<dbReference type="CDD" id="cd03419">
    <property type="entry name" value="GRX_GRXh_1_2_like"/>
    <property type="match status" value="1"/>
</dbReference>
<dbReference type="InterPro" id="IPR036249">
    <property type="entry name" value="Thioredoxin-like_sf"/>
</dbReference>
<dbReference type="GO" id="GO:0005737">
    <property type="term" value="C:cytoplasm"/>
    <property type="evidence" value="ECO:0007669"/>
    <property type="project" value="TreeGrafter"/>
</dbReference>
<dbReference type="Proteomes" id="UP000583929">
    <property type="component" value="Unassembled WGS sequence"/>
</dbReference>
<dbReference type="Pfam" id="PF00462">
    <property type="entry name" value="Glutaredoxin"/>
    <property type="match status" value="1"/>
</dbReference>
<dbReference type="PRINTS" id="PR00160">
    <property type="entry name" value="GLUTAREDOXIN"/>
</dbReference>
<reference evidence="5 6" key="1">
    <citation type="journal article" date="2020" name="bioRxiv">
        <title>Sequence and annotation of 42 cannabis genomes reveals extensive copy number variation in cannabinoid synthesis and pathogen resistance genes.</title>
        <authorList>
            <person name="Mckernan K.J."/>
            <person name="Helbert Y."/>
            <person name="Kane L.T."/>
            <person name="Ebling H."/>
            <person name="Zhang L."/>
            <person name="Liu B."/>
            <person name="Eaton Z."/>
            <person name="Mclaughlin S."/>
            <person name="Kingan S."/>
            <person name="Baybayan P."/>
            <person name="Concepcion G."/>
            <person name="Jordan M."/>
            <person name="Riva A."/>
            <person name="Barbazuk W."/>
            <person name="Harkins T."/>
        </authorList>
    </citation>
    <scope>NUCLEOTIDE SEQUENCE [LARGE SCALE GENOMIC DNA]</scope>
    <source>
        <strain evidence="6">cv. Jamaican Lion 4</strain>
        <tissue evidence="5">Leaf</tissue>
    </source>
</reference>